<reference evidence="2" key="2">
    <citation type="journal article" date="2006" name="PLoS Pathog.">
        <title>New perspectives on host-parasite interplay by comparative transcriptomic and proteomic analyses of Schistosoma japonicum.</title>
        <authorList>
            <person name="Liu F."/>
            <person name="Lu J."/>
            <person name="Hu W."/>
            <person name="Wang S.Y."/>
            <person name="Cui S.J."/>
            <person name="Chi M."/>
            <person name="Yan Q."/>
            <person name="Wang X.R."/>
            <person name="Song H.D."/>
            <person name="Xu X.N."/>
            <person name="Wang J.J."/>
            <person name="Zhang X.L."/>
            <person name="Zhang X."/>
            <person name="Wang Z.Q."/>
            <person name="Xue C.L."/>
            <person name="Brindley P.J."/>
            <person name="McManus D.P."/>
            <person name="Yang P.Y."/>
            <person name="Feng Z."/>
            <person name="Chen Z."/>
            <person name="Han Z.G."/>
        </authorList>
    </citation>
    <scope>NUCLEOTIDE SEQUENCE</scope>
</reference>
<organism evidence="2">
    <name type="scientific">Schistosoma japonicum</name>
    <name type="common">Blood fluke</name>
    <dbReference type="NCBI Taxonomy" id="6182"/>
    <lineage>
        <taxon>Eukaryota</taxon>
        <taxon>Metazoa</taxon>
        <taxon>Spiralia</taxon>
        <taxon>Lophotrochozoa</taxon>
        <taxon>Platyhelminthes</taxon>
        <taxon>Trematoda</taxon>
        <taxon>Digenea</taxon>
        <taxon>Strigeidida</taxon>
        <taxon>Schistosomatoidea</taxon>
        <taxon>Schistosomatidae</taxon>
        <taxon>Schistosoma</taxon>
    </lineage>
</organism>
<sequence length="115" mass="13474">MWNWRKYVSDRKIWSKLSIGFSFGKMLLNTCLIAPRICHMTLLSNGSSKNQLQVWGYRNSASISWLIQGFEPVFFNVFLICINSYIRSSISMFLRFLLAKQLKHISMMLTPLFIV</sequence>
<evidence type="ECO:0000256" key="1">
    <source>
        <dbReference type="SAM" id="Phobius"/>
    </source>
</evidence>
<name>Q5DDN5_SCHJA</name>
<feature type="transmembrane region" description="Helical" evidence="1">
    <location>
        <begin position="63"/>
        <end position="86"/>
    </location>
</feature>
<protein>
    <submittedName>
        <fullName evidence="2">SJCHGC02510 protein</fullName>
    </submittedName>
</protein>
<feature type="transmembrane region" description="Helical" evidence="1">
    <location>
        <begin position="21"/>
        <end position="43"/>
    </location>
</feature>
<keyword evidence="1" id="KW-0812">Transmembrane</keyword>
<proteinExistence type="evidence at transcript level"/>
<dbReference type="EMBL" id="AY814339">
    <property type="protein sequence ID" value="AAW26071.1"/>
    <property type="molecule type" value="mRNA"/>
</dbReference>
<evidence type="ECO:0000313" key="2">
    <source>
        <dbReference type="EMBL" id="AAW26071.1"/>
    </source>
</evidence>
<keyword evidence="1" id="KW-0472">Membrane</keyword>
<keyword evidence="1" id="KW-1133">Transmembrane helix</keyword>
<dbReference type="AlphaFoldDB" id="Q5DDN5"/>
<accession>Q5DDN5</accession>
<reference evidence="2" key="1">
    <citation type="submission" date="2004-11" db="EMBL/GenBank/DDBJ databases">
        <title>The full-length cDNA sequences of Schistosoma japonicum genes.</title>
        <authorList>
            <person name="Han Z."/>
        </authorList>
    </citation>
    <scope>NUCLEOTIDE SEQUENCE</scope>
</reference>